<dbReference type="GO" id="GO:0005576">
    <property type="term" value="C:extracellular region"/>
    <property type="evidence" value="ECO:0007669"/>
    <property type="project" value="UniProtKB-SubCell"/>
</dbReference>
<dbReference type="SUPFAM" id="SSF88713">
    <property type="entry name" value="Glycoside hydrolase/deacetylase"/>
    <property type="match status" value="1"/>
</dbReference>
<dbReference type="Proteomes" id="UP000516360">
    <property type="component" value="Chromosome"/>
</dbReference>
<keyword evidence="4" id="KW-0326">Glycosidase</keyword>
<evidence type="ECO:0000256" key="2">
    <source>
        <dbReference type="ARBA" id="ARBA00022729"/>
    </source>
</evidence>
<reference evidence="4 5" key="1">
    <citation type="submission" date="2020-03" db="EMBL/GenBank/DDBJ databases">
        <title>Complete genome sequences of two sulfur-disproportionating bacterial strains T55J and Mzg5.</title>
        <authorList>
            <person name="Umezawa K."/>
            <person name="Kojima H."/>
            <person name="Kato Y."/>
            <person name="Fukui M."/>
        </authorList>
    </citation>
    <scope>NUCLEOTIDE SEQUENCE [LARGE SCALE GENOMIC DNA]</scope>
    <source>
        <strain evidence="4 5">T55J</strain>
    </source>
</reference>
<keyword evidence="2" id="KW-0732">Signal</keyword>
<dbReference type="InterPro" id="IPR051398">
    <property type="entry name" value="Polysacch_Deacetylase"/>
</dbReference>
<dbReference type="InterPro" id="IPR002509">
    <property type="entry name" value="NODB_dom"/>
</dbReference>
<dbReference type="PANTHER" id="PTHR34216">
    <property type="match status" value="1"/>
</dbReference>
<keyword evidence="4" id="KW-0378">Hydrolase</keyword>
<organism evidence="4 5">
    <name type="scientific">Dissulfurispira thermophila</name>
    <dbReference type="NCBI Taxonomy" id="2715679"/>
    <lineage>
        <taxon>Bacteria</taxon>
        <taxon>Pseudomonadati</taxon>
        <taxon>Nitrospirota</taxon>
        <taxon>Thermodesulfovibrionia</taxon>
        <taxon>Thermodesulfovibrionales</taxon>
        <taxon>Dissulfurispiraceae</taxon>
        <taxon>Dissulfurispira</taxon>
    </lineage>
</organism>
<evidence type="ECO:0000313" key="4">
    <source>
        <dbReference type="EMBL" id="BCB97293.1"/>
    </source>
</evidence>
<dbReference type="InterPro" id="IPR011330">
    <property type="entry name" value="Glyco_hydro/deAcase_b/a-brl"/>
</dbReference>
<keyword evidence="5" id="KW-1185">Reference proteome</keyword>
<dbReference type="AlphaFoldDB" id="A0A7G1H5A8"/>
<protein>
    <submittedName>
        <fullName evidence="4">Xylanase/chitin deacetylase</fullName>
    </submittedName>
</protein>
<dbReference type="PROSITE" id="PS51677">
    <property type="entry name" value="NODB"/>
    <property type="match status" value="1"/>
</dbReference>
<proteinExistence type="predicted"/>
<dbReference type="GO" id="GO:0045493">
    <property type="term" value="P:xylan catabolic process"/>
    <property type="evidence" value="ECO:0007669"/>
    <property type="project" value="UniProtKB-KW"/>
</dbReference>
<dbReference type="Pfam" id="PF01522">
    <property type="entry name" value="Polysacc_deac_1"/>
    <property type="match status" value="1"/>
</dbReference>
<name>A0A7G1H5A8_9BACT</name>
<dbReference type="PANTHER" id="PTHR34216:SF3">
    <property type="entry name" value="POLY-BETA-1,6-N-ACETYL-D-GLUCOSAMINE N-DEACETYLASE"/>
    <property type="match status" value="1"/>
</dbReference>
<keyword evidence="4" id="KW-0624">Polysaccharide degradation</keyword>
<keyword evidence="4" id="KW-0119">Carbohydrate metabolism</keyword>
<comment type="subcellular location">
    <subcellularLocation>
        <location evidence="1">Secreted</location>
    </subcellularLocation>
</comment>
<keyword evidence="4" id="KW-0858">Xylan degradation</keyword>
<dbReference type="Gene3D" id="3.20.20.370">
    <property type="entry name" value="Glycoside hydrolase/deacetylase"/>
    <property type="match status" value="1"/>
</dbReference>
<evidence type="ECO:0000259" key="3">
    <source>
        <dbReference type="PROSITE" id="PS51677"/>
    </source>
</evidence>
<dbReference type="GO" id="GO:0016798">
    <property type="term" value="F:hydrolase activity, acting on glycosyl bonds"/>
    <property type="evidence" value="ECO:0007669"/>
    <property type="project" value="UniProtKB-KW"/>
</dbReference>
<evidence type="ECO:0000256" key="1">
    <source>
        <dbReference type="ARBA" id="ARBA00004613"/>
    </source>
</evidence>
<dbReference type="EMBL" id="AP022873">
    <property type="protein sequence ID" value="BCB97293.1"/>
    <property type="molecule type" value="Genomic_DNA"/>
</dbReference>
<sequence>MVTVTPEVFEGQMEFLHKSRYRTLKIDDLLDIINGKLIIKEKSVVVTFDDGWLDNYVYAYPVLKRYKINAAIFLITDRVEMASNIVRSQESKIKGQEITIPAHSESKNLIANGQSHKVSINWDMAKEMQDSGLVEFYSHTKSHAKCDRLSEKELWEELHESKKIIEEKLSKPCPYLCWPYGKYNETAMQIAKDIGYKAIFTTRHGVVEKNPNPFSIKRIVVKDNIAWFKKRMVIYTNPIISELYLKIKKK</sequence>
<gene>
    <name evidence="4" type="ORF">JZK55_22150</name>
</gene>
<dbReference type="KEGG" id="dtp:JZK55_22150"/>
<evidence type="ECO:0000313" key="5">
    <source>
        <dbReference type="Proteomes" id="UP000516360"/>
    </source>
</evidence>
<accession>A0A7G1H5A8</accession>
<dbReference type="CDD" id="cd10969">
    <property type="entry name" value="CE4_Ecf1_like_5s"/>
    <property type="match status" value="1"/>
</dbReference>
<dbReference type="GO" id="GO:0016810">
    <property type="term" value="F:hydrolase activity, acting on carbon-nitrogen (but not peptide) bonds"/>
    <property type="evidence" value="ECO:0007669"/>
    <property type="project" value="InterPro"/>
</dbReference>
<feature type="domain" description="NodB homology" evidence="3">
    <location>
        <begin position="42"/>
        <end position="250"/>
    </location>
</feature>